<protein>
    <recommendedName>
        <fullName evidence="2">C-type lectin domain-containing protein</fullName>
    </recommendedName>
</protein>
<organism evidence="3 4">
    <name type="scientific">Arctia plantaginis</name>
    <name type="common">Wood tiger moth</name>
    <name type="synonym">Phalaena plantaginis</name>
    <dbReference type="NCBI Taxonomy" id="874455"/>
    <lineage>
        <taxon>Eukaryota</taxon>
        <taxon>Metazoa</taxon>
        <taxon>Ecdysozoa</taxon>
        <taxon>Arthropoda</taxon>
        <taxon>Hexapoda</taxon>
        <taxon>Insecta</taxon>
        <taxon>Pterygota</taxon>
        <taxon>Neoptera</taxon>
        <taxon>Endopterygota</taxon>
        <taxon>Lepidoptera</taxon>
        <taxon>Glossata</taxon>
        <taxon>Ditrysia</taxon>
        <taxon>Noctuoidea</taxon>
        <taxon>Erebidae</taxon>
        <taxon>Arctiinae</taxon>
        <taxon>Arctia</taxon>
    </lineage>
</organism>
<dbReference type="OrthoDB" id="538816at2759"/>
<evidence type="ECO:0000313" key="3">
    <source>
        <dbReference type="EMBL" id="CAB3254836.1"/>
    </source>
</evidence>
<gene>
    <name evidence="3" type="ORF">APLA_LOCUS14644</name>
</gene>
<keyword evidence="1" id="KW-1015">Disulfide bond</keyword>
<feature type="domain" description="C-type lectin" evidence="2">
    <location>
        <begin position="28"/>
        <end position="141"/>
    </location>
</feature>
<dbReference type="InterPro" id="IPR050111">
    <property type="entry name" value="C-type_lectin/snaclec_domain"/>
</dbReference>
<dbReference type="AlphaFoldDB" id="A0A8S1B5I8"/>
<dbReference type="InterPro" id="IPR018378">
    <property type="entry name" value="C-type_lectin_CS"/>
</dbReference>
<feature type="domain" description="C-type lectin" evidence="2">
    <location>
        <begin position="165"/>
        <end position="293"/>
    </location>
</feature>
<comment type="caution">
    <text evidence="3">The sequence shown here is derived from an EMBL/GenBank/DDBJ whole genome shotgun (WGS) entry which is preliminary data.</text>
</comment>
<dbReference type="CDD" id="cd00037">
    <property type="entry name" value="CLECT"/>
    <property type="match status" value="4"/>
</dbReference>
<evidence type="ECO:0000259" key="2">
    <source>
        <dbReference type="PROSITE" id="PS50041"/>
    </source>
</evidence>
<dbReference type="Gene3D" id="3.10.100.10">
    <property type="entry name" value="Mannose-Binding Protein A, subunit A"/>
    <property type="match status" value="4"/>
</dbReference>
<dbReference type="Proteomes" id="UP000494106">
    <property type="component" value="Unassembled WGS sequence"/>
</dbReference>
<dbReference type="PROSITE" id="PS50041">
    <property type="entry name" value="C_TYPE_LECTIN_2"/>
    <property type="match status" value="3"/>
</dbReference>
<evidence type="ECO:0000313" key="4">
    <source>
        <dbReference type="Proteomes" id="UP000494106"/>
    </source>
</evidence>
<sequence>MTSFSNGQRDKKFFRKDYKYIEATESFYKMQTIPRTWKDAKQMCALEGARFFYPEDEKEAEAVLAFWKETHPFDDIFIGISDLVAKGVYETIDGLPIGDVFDKWDGGEPNNGNDNEDCVVLKKHGKLHDYPCFHKFPFICKKSLATVQWNQECNMANLDYKFNKEQSRCYKFHSKPYNWPEAHAVCNAEQSYLAVINSQAEAEHLVALTALAPKYTVNKDFQSGVVLLGFHNRQDEGWETVRGSLLEDSGYTTWANGQPDGVQRGVDERCGSMFYNGHLNDIECDKKAFFICEHEVPADIDDRNDGQRDKKFFRKDYKYIEATESFYKMQTIPRTWKDAKQMCALEGASVFSIPKMRKKLKQCWRFWKETHPFDDIFIGISDLVAKGVYETIDGLPIGDVFDKWDGVCYKFHSKPYNWPEAHAVCNAEQSYLAVINSQAEAEHLVALTALAPKYTVNKDFQSGVVLLGFHNRQDEGWETVRGSLLEDSGYTTWAKRSNPMGYNVA</sequence>
<dbReference type="EMBL" id="CADEBC010000568">
    <property type="protein sequence ID" value="CAB3254836.1"/>
    <property type="molecule type" value="Genomic_DNA"/>
</dbReference>
<dbReference type="Pfam" id="PF00059">
    <property type="entry name" value="Lectin_C"/>
    <property type="match status" value="2"/>
</dbReference>
<dbReference type="InterPro" id="IPR001304">
    <property type="entry name" value="C-type_lectin-like"/>
</dbReference>
<evidence type="ECO:0000256" key="1">
    <source>
        <dbReference type="ARBA" id="ARBA00023157"/>
    </source>
</evidence>
<feature type="domain" description="C-type lectin" evidence="2">
    <location>
        <begin position="404"/>
        <end position="499"/>
    </location>
</feature>
<dbReference type="InterPro" id="IPR016187">
    <property type="entry name" value="CTDL_fold"/>
</dbReference>
<dbReference type="SMART" id="SM00034">
    <property type="entry name" value="CLECT"/>
    <property type="match status" value="3"/>
</dbReference>
<name>A0A8S1B5I8_ARCPL</name>
<keyword evidence="4" id="KW-1185">Reference proteome</keyword>
<dbReference type="InterPro" id="IPR016186">
    <property type="entry name" value="C-type_lectin-like/link_sf"/>
</dbReference>
<dbReference type="SUPFAM" id="SSF56436">
    <property type="entry name" value="C-type lectin-like"/>
    <property type="match status" value="4"/>
</dbReference>
<reference evidence="3 4" key="1">
    <citation type="submission" date="2020-04" db="EMBL/GenBank/DDBJ databases">
        <authorList>
            <person name="Wallbank WR R."/>
            <person name="Pardo Diaz C."/>
            <person name="Kozak K."/>
            <person name="Martin S."/>
            <person name="Jiggins C."/>
            <person name="Moest M."/>
            <person name="Warren A I."/>
            <person name="Byers J.R.P. K."/>
            <person name="Montejo-Kovacevich G."/>
            <person name="Yen C E."/>
        </authorList>
    </citation>
    <scope>NUCLEOTIDE SEQUENCE [LARGE SCALE GENOMIC DNA]</scope>
</reference>
<dbReference type="PROSITE" id="PS00615">
    <property type="entry name" value="C_TYPE_LECTIN_1"/>
    <property type="match status" value="2"/>
</dbReference>
<accession>A0A8S1B5I8</accession>
<dbReference type="PANTHER" id="PTHR22803">
    <property type="entry name" value="MANNOSE, PHOSPHOLIPASE, LECTIN RECEPTOR RELATED"/>
    <property type="match status" value="1"/>
</dbReference>
<proteinExistence type="predicted"/>